<dbReference type="Proteomes" id="UP001428817">
    <property type="component" value="Unassembled WGS sequence"/>
</dbReference>
<sequence>MRGLVQLMRDMAYGVNAGNAIRHGAPVPPRPAAKGSTQGLRHLELLPQYVVGQEREDRLVPEGRVAGA</sequence>
<protein>
    <submittedName>
        <fullName evidence="1">Uncharacterized protein</fullName>
    </submittedName>
</protein>
<organism evidence="1 2">
    <name type="scientific">Pseudonocardia eucalypti</name>
    <dbReference type="NCBI Taxonomy" id="648755"/>
    <lineage>
        <taxon>Bacteria</taxon>
        <taxon>Bacillati</taxon>
        <taxon>Actinomycetota</taxon>
        <taxon>Actinomycetes</taxon>
        <taxon>Pseudonocardiales</taxon>
        <taxon>Pseudonocardiaceae</taxon>
        <taxon>Pseudonocardia</taxon>
    </lineage>
</organism>
<proteinExistence type="predicted"/>
<gene>
    <name evidence="1" type="ORF">GCM10023321_62830</name>
</gene>
<keyword evidence="2" id="KW-1185">Reference proteome</keyword>
<accession>A0ABP9QWQ9</accession>
<reference evidence="2" key="1">
    <citation type="journal article" date="2019" name="Int. J. Syst. Evol. Microbiol.">
        <title>The Global Catalogue of Microorganisms (GCM) 10K type strain sequencing project: providing services to taxonomists for standard genome sequencing and annotation.</title>
        <authorList>
            <consortium name="The Broad Institute Genomics Platform"/>
            <consortium name="The Broad Institute Genome Sequencing Center for Infectious Disease"/>
            <person name="Wu L."/>
            <person name="Ma J."/>
        </authorList>
    </citation>
    <scope>NUCLEOTIDE SEQUENCE [LARGE SCALE GENOMIC DNA]</scope>
    <source>
        <strain evidence="2">JCM 18303</strain>
    </source>
</reference>
<comment type="caution">
    <text evidence="1">The sequence shown here is derived from an EMBL/GenBank/DDBJ whole genome shotgun (WGS) entry which is preliminary data.</text>
</comment>
<name>A0ABP9QWQ9_9PSEU</name>
<evidence type="ECO:0000313" key="2">
    <source>
        <dbReference type="Proteomes" id="UP001428817"/>
    </source>
</evidence>
<evidence type="ECO:0000313" key="1">
    <source>
        <dbReference type="EMBL" id="GAA5168557.1"/>
    </source>
</evidence>
<dbReference type="EMBL" id="BAABJP010000039">
    <property type="protein sequence ID" value="GAA5168557.1"/>
    <property type="molecule type" value="Genomic_DNA"/>
</dbReference>